<dbReference type="InterPro" id="IPR011011">
    <property type="entry name" value="Znf_FYVE_PHD"/>
</dbReference>
<keyword evidence="1" id="KW-0479">Metal-binding</keyword>
<feature type="compositionally biased region" description="Basic and acidic residues" evidence="5">
    <location>
        <begin position="696"/>
        <end position="706"/>
    </location>
</feature>
<feature type="compositionally biased region" description="Basic residues" evidence="5">
    <location>
        <begin position="572"/>
        <end position="582"/>
    </location>
</feature>
<feature type="compositionally biased region" description="Low complexity" evidence="5">
    <location>
        <begin position="498"/>
        <end position="512"/>
    </location>
</feature>
<feature type="compositionally biased region" description="Low complexity" evidence="5">
    <location>
        <begin position="1087"/>
        <end position="1111"/>
    </location>
</feature>
<dbReference type="Gene3D" id="3.30.40.10">
    <property type="entry name" value="Zinc/RING finger domain, C3HC4 (zinc finger)"/>
    <property type="match status" value="1"/>
</dbReference>
<feature type="region of interest" description="Disordered" evidence="5">
    <location>
        <begin position="944"/>
        <end position="970"/>
    </location>
</feature>
<organism evidence="7 8">
    <name type="scientific">Paraglomus brasilianum</name>
    <dbReference type="NCBI Taxonomy" id="144538"/>
    <lineage>
        <taxon>Eukaryota</taxon>
        <taxon>Fungi</taxon>
        <taxon>Fungi incertae sedis</taxon>
        <taxon>Mucoromycota</taxon>
        <taxon>Glomeromycotina</taxon>
        <taxon>Glomeromycetes</taxon>
        <taxon>Paraglomerales</taxon>
        <taxon>Paraglomeraceae</taxon>
        <taxon>Paraglomus</taxon>
    </lineage>
</organism>
<evidence type="ECO:0000256" key="3">
    <source>
        <dbReference type="ARBA" id="ARBA00022833"/>
    </source>
</evidence>
<dbReference type="InterPro" id="IPR046341">
    <property type="entry name" value="SET_dom_sf"/>
</dbReference>
<dbReference type="InterPro" id="IPR019786">
    <property type="entry name" value="Zinc_finger_PHD-type_CS"/>
</dbReference>
<dbReference type="GO" id="GO:0034967">
    <property type="term" value="C:Set3 complex"/>
    <property type="evidence" value="ECO:0007669"/>
    <property type="project" value="TreeGrafter"/>
</dbReference>
<dbReference type="Pfam" id="PF00856">
    <property type="entry name" value="SET"/>
    <property type="match status" value="1"/>
</dbReference>
<keyword evidence="3" id="KW-0862">Zinc</keyword>
<feature type="region of interest" description="Disordered" evidence="5">
    <location>
        <begin position="680"/>
        <end position="795"/>
    </location>
</feature>
<protein>
    <submittedName>
        <fullName evidence="7">2906_t:CDS:1</fullName>
    </submittedName>
</protein>
<feature type="region of interest" description="Disordered" evidence="5">
    <location>
        <begin position="485"/>
        <end position="513"/>
    </location>
</feature>
<sequence length="1413" mass="157145">MSDKDVPNEKQQHMIAMEGEDPEVIRCICDYTDDDGWTIQCDQCKVWQHTNCVINDKEIPDKYLCDKCHPRTMHVERANELQRSLRGAGELTKQVGPETQRNDQQDSDVKPLNRRYTRKVSNTRARRPTASGKESSTSPPQPEQNQKRRLKNGRNYVRESNDEDDQDTFETDEDEAAHDFPYTQITENNVVRKEVEELFRTVLSQYQRQAQDRKRSLSQSSATKLSSIDILGDIGKKYRTSEARQSGNNTTKDIIMTRSSMPKADLARQLVRVERESLAHPVIEPVVKKIRVTDTNRKQNCITYGLFAETNISPKQFIFEFKGEVSLKSAYQADPNNNYPLLGVAKPFVLFHPLIDLCVDARSSGNKTRFIRRSCHPNAETRSIMVPGEEEQRIHLGVFAKGEAIQKGKEITVGWDWEPNHIAFSLIEGKDDVFNDGLDITTRRKKMSDVASAILNITDCACETMDNCIIYKLIREGKLKTASTSTSVSGRRLHGSESESSISKTVSTSGLSESDSTAIANDSVLYFAQAADNREDLMSSPITCGLPLKQYLVEMHLREAKVVVNDSDANRSNRKGVTKRKSSQLTSAMTAAPTTTTSVSPIIPPIKTINEEYSPSEINEFKDTKRLQEKEVVTSEKGLEAKKPRIINDDKRNVDDRDLLSPEPSTLIVPAKRVANKERVGNFGKQQGSNLQTKRQKLDNDSEKSLKSTRVTMTIEVDDEKEEQTTHSSLSNETQTSTPVRTTSSVPAKHSSIPQETPLVAQSNQITRSSSKNYYQQQVKSGSKDDQPVTESHFTKLSVPSPIIHSPASSDTLSMVVKIENESKNVNNEVTSERERRNNERSDPLKISSSDKEPERPLVTRKLSLQEYKNMQQAERNKASGERVAERVPASSSPSVIQLKSETDANANTNFKQVTRNNPPVMAVKARISLKEYHAKKLREASTNVSSEANVEAPKIGEPSCSPSNEKFDTIGSKGEEALETNNTLSPVTSVVPKDSASLSKSLKQPDMSLDASPAAQDDYFPEDLPIEVYRPGDGVRFGDSTDMSQSSSSYDDARGRRSPVYKDYTSGRQGTDYNPSHNNSSLSNDGTLQSTRTTYTSSQRGSRYGQFRGRPSGGPFRGLPGTSERGRYHGPNYYNSSSVSSMSSLQSTPRTGQPSPSPPSASSAAPYDPANPDGQTLGGMIEREQTASTDNANNNNSSDVGNNNFGNNVSAGMVGDARVRDYPRQGANNERFDRDRWHYNDRQSWRDRERDRDDNRKDWPKRQDYHYREREYGGGSDVSRYPLGPRRASGPVPYQDRYAMSSSRAPASYTARRNIGEDSPSMTISSRNDMMDLSGNSSILPTGPAASSSSPPSGSIKSGELSPSSSSSLQRYPDVRYSTAQMIKLTSCRGNDGNSFTSLLCNLPSGDFGISY</sequence>
<feature type="compositionally biased region" description="Low complexity" evidence="5">
    <location>
        <begin position="586"/>
        <end position="599"/>
    </location>
</feature>
<feature type="region of interest" description="Disordered" evidence="5">
    <location>
        <begin position="997"/>
        <end position="1212"/>
    </location>
</feature>
<feature type="compositionally biased region" description="Low complexity" evidence="5">
    <location>
        <begin position="1041"/>
        <end position="1051"/>
    </location>
</feature>
<dbReference type="CDD" id="cd15550">
    <property type="entry name" value="PHD_MLL5"/>
    <property type="match status" value="1"/>
</dbReference>
<feature type="compositionally biased region" description="Polar residues" evidence="5">
    <location>
        <begin position="1321"/>
        <end position="1341"/>
    </location>
</feature>
<feature type="compositionally biased region" description="Polar residues" evidence="5">
    <location>
        <begin position="1067"/>
        <end position="1086"/>
    </location>
</feature>
<keyword evidence="4" id="KW-0156">Chromatin regulator</keyword>
<feature type="compositionally biased region" description="Polar residues" evidence="5">
    <location>
        <begin position="684"/>
        <end position="693"/>
    </location>
</feature>
<dbReference type="SUPFAM" id="SSF57903">
    <property type="entry name" value="FYVE/PHD zinc finger"/>
    <property type="match status" value="1"/>
</dbReference>
<feature type="domain" description="SET" evidence="6">
    <location>
        <begin position="288"/>
        <end position="416"/>
    </location>
</feature>
<dbReference type="Gene3D" id="2.170.270.10">
    <property type="entry name" value="SET domain"/>
    <property type="match status" value="1"/>
</dbReference>
<feature type="compositionally biased region" description="Basic and acidic residues" evidence="5">
    <location>
        <begin position="875"/>
        <end position="886"/>
    </location>
</feature>
<evidence type="ECO:0000256" key="2">
    <source>
        <dbReference type="ARBA" id="ARBA00022771"/>
    </source>
</evidence>
<feature type="compositionally biased region" description="Basic and acidic residues" evidence="5">
    <location>
        <begin position="100"/>
        <end position="111"/>
    </location>
</feature>
<evidence type="ECO:0000313" key="7">
    <source>
        <dbReference type="EMBL" id="CAG8464094.1"/>
    </source>
</evidence>
<dbReference type="GO" id="GO:0008270">
    <property type="term" value="F:zinc ion binding"/>
    <property type="evidence" value="ECO:0007669"/>
    <property type="project" value="UniProtKB-KW"/>
</dbReference>
<comment type="caution">
    <text evidence="7">The sequence shown here is derived from an EMBL/GenBank/DDBJ whole genome shotgun (WGS) entry which is preliminary data.</text>
</comment>
<feature type="compositionally biased region" description="Polar residues" evidence="5">
    <location>
        <begin position="752"/>
        <end position="781"/>
    </location>
</feature>
<dbReference type="InterPro" id="IPR001214">
    <property type="entry name" value="SET_dom"/>
</dbReference>
<evidence type="ECO:0000256" key="4">
    <source>
        <dbReference type="ARBA" id="ARBA00022853"/>
    </source>
</evidence>
<dbReference type="SUPFAM" id="SSF82199">
    <property type="entry name" value="SET domain"/>
    <property type="match status" value="1"/>
</dbReference>
<evidence type="ECO:0000313" key="8">
    <source>
        <dbReference type="Proteomes" id="UP000789739"/>
    </source>
</evidence>
<feature type="compositionally biased region" description="Low complexity" evidence="5">
    <location>
        <begin position="1344"/>
        <end position="1369"/>
    </location>
</feature>
<dbReference type="GO" id="GO:0006325">
    <property type="term" value="P:chromatin organization"/>
    <property type="evidence" value="ECO:0007669"/>
    <property type="project" value="UniProtKB-KW"/>
</dbReference>
<dbReference type="PANTHER" id="PTHR46462:SF3">
    <property type="entry name" value="UPSET, ISOFORM A"/>
    <property type="match status" value="1"/>
</dbReference>
<name>A0A9N8Z2H3_9GLOM</name>
<dbReference type="EMBL" id="CAJVPI010000040">
    <property type="protein sequence ID" value="CAG8464094.1"/>
    <property type="molecule type" value="Genomic_DNA"/>
</dbReference>
<feature type="region of interest" description="Disordered" evidence="5">
    <location>
        <begin position="1271"/>
        <end position="1372"/>
    </location>
</feature>
<dbReference type="GO" id="GO:0070210">
    <property type="term" value="C:Rpd3L-Expanded complex"/>
    <property type="evidence" value="ECO:0007669"/>
    <property type="project" value="TreeGrafter"/>
</dbReference>
<feature type="compositionally biased region" description="Low complexity" evidence="5">
    <location>
        <begin position="1137"/>
        <end position="1148"/>
    </location>
</feature>
<evidence type="ECO:0000256" key="1">
    <source>
        <dbReference type="ARBA" id="ARBA00022723"/>
    </source>
</evidence>
<dbReference type="Proteomes" id="UP000789739">
    <property type="component" value="Unassembled WGS sequence"/>
</dbReference>
<keyword evidence="2" id="KW-0863">Zinc-finger</keyword>
<reference evidence="7" key="1">
    <citation type="submission" date="2021-06" db="EMBL/GenBank/DDBJ databases">
        <authorList>
            <person name="Kallberg Y."/>
            <person name="Tangrot J."/>
            <person name="Rosling A."/>
        </authorList>
    </citation>
    <scope>NUCLEOTIDE SEQUENCE</scope>
    <source>
        <strain evidence="7">BR232B</strain>
    </source>
</reference>
<feature type="region of interest" description="Disordered" evidence="5">
    <location>
        <begin position="871"/>
        <end position="898"/>
    </location>
</feature>
<feature type="region of interest" description="Disordered" evidence="5">
    <location>
        <begin position="824"/>
        <end position="859"/>
    </location>
</feature>
<feature type="region of interest" description="Disordered" evidence="5">
    <location>
        <begin position="643"/>
        <end position="665"/>
    </location>
</feature>
<dbReference type="Pfam" id="PF20826">
    <property type="entry name" value="PHD_5"/>
    <property type="match status" value="1"/>
</dbReference>
<keyword evidence="8" id="KW-1185">Reference proteome</keyword>
<feature type="compositionally biased region" description="Low complexity" evidence="5">
    <location>
        <begin position="734"/>
        <end position="747"/>
    </location>
</feature>
<dbReference type="SMART" id="SM00249">
    <property type="entry name" value="PHD"/>
    <property type="match status" value="1"/>
</dbReference>
<dbReference type="PROSITE" id="PS01359">
    <property type="entry name" value="ZF_PHD_1"/>
    <property type="match status" value="1"/>
</dbReference>
<dbReference type="InterPro" id="IPR013083">
    <property type="entry name" value="Znf_RING/FYVE/PHD"/>
</dbReference>
<dbReference type="GO" id="GO:0006355">
    <property type="term" value="P:regulation of DNA-templated transcription"/>
    <property type="evidence" value="ECO:0007669"/>
    <property type="project" value="TreeGrafter"/>
</dbReference>
<dbReference type="PROSITE" id="PS50280">
    <property type="entry name" value="SET"/>
    <property type="match status" value="1"/>
</dbReference>
<proteinExistence type="predicted"/>
<dbReference type="InterPro" id="IPR001965">
    <property type="entry name" value="Znf_PHD"/>
</dbReference>
<gene>
    <name evidence="7" type="ORF">PBRASI_LOCUS741</name>
</gene>
<feature type="region of interest" description="Disordered" evidence="5">
    <location>
        <begin position="568"/>
        <end position="599"/>
    </location>
</feature>
<feature type="region of interest" description="Disordered" evidence="5">
    <location>
        <begin position="91"/>
        <end position="183"/>
    </location>
</feature>
<feature type="compositionally biased region" description="Acidic residues" evidence="5">
    <location>
        <begin position="161"/>
        <end position="176"/>
    </location>
</feature>
<feature type="compositionally biased region" description="Basic and acidic residues" evidence="5">
    <location>
        <begin position="643"/>
        <end position="660"/>
    </location>
</feature>
<dbReference type="PANTHER" id="PTHR46462">
    <property type="entry name" value="UPSET, ISOFORM A"/>
    <property type="match status" value="1"/>
</dbReference>
<evidence type="ECO:0000259" key="6">
    <source>
        <dbReference type="PROSITE" id="PS50280"/>
    </source>
</evidence>
<evidence type="ECO:0000256" key="5">
    <source>
        <dbReference type="SAM" id="MobiDB-lite"/>
    </source>
</evidence>
<dbReference type="SMART" id="SM00317">
    <property type="entry name" value="SET"/>
    <property type="match status" value="1"/>
</dbReference>
<accession>A0A9N8Z2H3</accession>
<feature type="compositionally biased region" description="Basic and acidic residues" evidence="5">
    <location>
        <begin position="831"/>
        <end position="858"/>
    </location>
</feature>
<feature type="compositionally biased region" description="Low complexity" evidence="5">
    <location>
        <begin position="1187"/>
        <end position="1211"/>
    </location>
</feature>
<dbReference type="OrthoDB" id="1700726at2759"/>